<accession>A0A917BST1</accession>
<dbReference type="InterPro" id="IPR051331">
    <property type="entry name" value="Chorismate_mutase-related"/>
</dbReference>
<evidence type="ECO:0000313" key="5">
    <source>
        <dbReference type="Proteomes" id="UP000606044"/>
    </source>
</evidence>
<dbReference type="GO" id="GO:0009697">
    <property type="term" value="P:salicylic acid biosynthetic process"/>
    <property type="evidence" value="ECO:0007669"/>
    <property type="project" value="TreeGrafter"/>
</dbReference>
<keyword evidence="2" id="KW-0413">Isomerase</keyword>
<evidence type="ECO:0000256" key="2">
    <source>
        <dbReference type="ARBA" id="ARBA00023235"/>
    </source>
</evidence>
<organism evidence="4 5">
    <name type="scientific">Azorhizobium oxalatiphilum</name>
    <dbReference type="NCBI Taxonomy" id="980631"/>
    <lineage>
        <taxon>Bacteria</taxon>
        <taxon>Pseudomonadati</taxon>
        <taxon>Pseudomonadota</taxon>
        <taxon>Alphaproteobacteria</taxon>
        <taxon>Hyphomicrobiales</taxon>
        <taxon>Xanthobacteraceae</taxon>
        <taxon>Azorhizobium</taxon>
    </lineage>
</organism>
<protein>
    <recommendedName>
        <fullName evidence="1">chorismate mutase</fullName>
        <ecNumber evidence="1">5.4.99.5</ecNumber>
    </recommendedName>
</protein>
<dbReference type="GO" id="GO:0004106">
    <property type="term" value="F:chorismate mutase activity"/>
    <property type="evidence" value="ECO:0007669"/>
    <property type="project" value="UniProtKB-EC"/>
</dbReference>
<dbReference type="InterPro" id="IPR036263">
    <property type="entry name" value="Chorismate_II_sf"/>
</dbReference>
<evidence type="ECO:0000256" key="1">
    <source>
        <dbReference type="ARBA" id="ARBA00012404"/>
    </source>
</evidence>
<dbReference type="Proteomes" id="UP000606044">
    <property type="component" value="Unassembled WGS sequence"/>
</dbReference>
<proteinExistence type="predicted"/>
<gene>
    <name evidence="4" type="ORF">GCM10007301_13930</name>
</gene>
<dbReference type="PANTHER" id="PTHR38041">
    <property type="entry name" value="CHORISMATE MUTASE"/>
    <property type="match status" value="1"/>
</dbReference>
<dbReference type="Pfam" id="PF01817">
    <property type="entry name" value="CM_2"/>
    <property type="match status" value="1"/>
</dbReference>
<dbReference type="EMBL" id="BMCT01000001">
    <property type="protein sequence ID" value="GGF55506.1"/>
    <property type="molecule type" value="Genomic_DNA"/>
</dbReference>
<dbReference type="Gene3D" id="1.20.59.10">
    <property type="entry name" value="Chorismate mutase"/>
    <property type="match status" value="1"/>
</dbReference>
<dbReference type="InterPro" id="IPR002701">
    <property type="entry name" value="CM_II_prokaryot"/>
</dbReference>
<dbReference type="GO" id="GO:0046417">
    <property type="term" value="P:chorismate metabolic process"/>
    <property type="evidence" value="ECO:0007669"/>
    <property type="project" value="InterPro"/>
</dbReference>
<reference evidence="4" key="2">
    <citation type="submission" date="2020-09" db="EMBL/GenBank/DDBJ databases">
        <authorList>
            <person name="Sun Q."/>
            <person name="Sedlacek I."/>
        </authorList>
    </citation>
    <scope>NUCLEOTIDE SEQUENCE</scope>
    <source>
        <strain evidence="4">CCM 7897</strain>
    </source>
</reference>
<evidence type="ECO:0000259" key="3">
    <source>
        <dbReference type="PROSITE" id="PS51168"/>
    </source>
</evidence>
<keyword evidence="5" id="KW-1185">Reference proteome</keyword>
<dbReference type="InterPro" id="IPR036979">
    <property type="entry name" value="CM_dom_sf"/>
</dbReference>
<dbReference type="PANTHER" id="PTHR38041:SF1">
    <property type="entry name" value="CHORISMATE MUTASE"/>
    <property type="match status" value="1"/>
</dbReference>
<dbReference type="SMART" id="SM00830">
    <property type="entry name" value="CM_2"/>
    <property type="match status" value="1"/>
</dbReference>
<sequence length="103" mass="11679">MVEGVSEEHEAAAWRVLKEARVEIDTIDAQIVDLLAARFAVVERVLELKKEAGLPALLQDRVDDVVARVRERAVSSDAPPELVEALWRFLIQWTIEYEEARLG</sequence>
<reference evidence="4" key="1">
    <citation type="journal article" date="2014" name="Int. J. Syst. Evol. Microbiol.">
        <title>Complete genome sequence of Corynebacterium casei LMG S-19264T (=DSM 44701T), isolated from a smear-ripened cheese.</title>
        <authorList>
            <consortium name="US DOE Joint Genome Institute (JGI-PGF)"/>
            <person name="Walter F."/>
            <person name="Albersmeier A."/>
            <person name="Kalinowski J."/>
            <person name="Ruckert C."/>
        </authorList>
    </citation>
    <scope>NUCLEOTIDE SEQUENCE</scope>
    <source>
        <strain evidence="4">CCM 7897</strain>
    </source>
</reference>
<name>A0A917BST1_9HYPH</name>
<evidence type="ECO:0000313" key="4">
    <source>
        <dbReference type="EMBL" id="GGF55506.1"/>
    </source>
</evidence>
<comment type="caution">
    <text evidence="4">The sequence shown here is derived from an EMBL/GenBank/DDBJ whole genome shotgun (WGS) entry which is preliminary data.</text>
</comment>
<dbReference type="EC" id="5.4.99.5" evidence="1"/>
<dbReference type="SUPFAM" id="SSF48600">
    <property type="entry name" value="Chorismate mutase II"/>
    <property type="match status" value="1"/>
</dbReference>
<dbReference type="AlphaFoldDB" id="A0A917BST1"/>
<dbReference type="PROSITE" id="PS51168">
    <property type="entry name" value="CHORISMATE_MUT_2"/>
    <property type="match status" value="1"/>
</dbReference>
<feature type="domain" description="Chorismate mutase" evidence="3">
    <location>
        <begin position="11"/>
        <end position="102"/>
    </location>
</feature>